<accession>A0A5C3QDP2</accession>
<evidence type="ECO:0000313" key="1">
    <source>
        <dbReference type="EMBL" id="TFL00195.1"/>
    </source>
</evidence>
<name>A0A5C3QDP2_9AGAR</name>
<keyword evidence="2" id="KW-1185">Reference proteome</keyword>
<dbReference type="AlphaFoldDB" id="A0A5C3QDP2"/>
<dbReference type="STRING" id="1884261.A0A5C3QDP2"/>
<evidence type="ECO:0000313" key="2">
    <source>
        <dbReference type="Proteomes" id="UP000305067"/>
    </source>
</evidence>
<gene>
    <name evidence="1" type="ORF">BDV98DRAFT_594359</name>
</gene>
<proteinExistence type="predicted"/>
<protein>
    <submittedName>
        <fullName evidence="1">Uncharacterized protein</fullName>
    </submittedName>
</protein>
<dbReference type="OrthoDB" id="6511194at2759"/>
<sequence>MTNPTVALCGKPQQMTNSNGKAKGLEMVLLEQGINCKNTEGKKLKAKCKPVCPIKNNDCCLAHLLSNQDGFMNQVSMLEELVKCRGHESQSSTASLTQLRCTGAVLSEDPGRNTSGCFLMQRQLSPNGLMPVPSKSFRGSSTVRAGGSTHIGGGLQEPQLSGLSGTSPLEHITGPGPSGVATYFSPAVDQWYQVQAHE</sequence>
<dbReference type="EMBL" id="ML178830">
    <property type="protein sequence ID" value="TFL00195.1"/>
    <property type="molecule type" value="Genomic_DNA"/>
</dbReference>
<organism evidence="1 2">
    <name type="scientific">Pterulicium gracile</name>
    <dbReference type="NCBI Taxonomy" id="1884261"/>
    <lineage>
        <taxon>Eukaryota</taxon>
        <taxon>Fungi</taxon>
        <taxon>Dikarya</taxon>
        <taxon>Basidiomycota</taxon>
        <taxon>Agaricomycotina</taxon>
        <taxon>Agaricomycetes</taxon>
        <taxon>Agaricomycetidae</taxon>
        <taxon>Agaricales</taxon>
        <taxon>Pleurotineae</taxon>
        <taxon>Pterulaceae</taxon>
        <taxon>Pterulicium</taxon>
    </lineage>
</organism>
<reference evidence="1 2" key="1">
    <citation type="journal article" date="2019" name="Nat. Ecol. Evol.">
        <title>Megaphylogeny resolves global patterns of mushroom evolution.</title>
        <authorList>
            <person name="Varga T."/>
            <person name="Krizsan K."/>
            <person name="Foldi C."/>
            <person name="Dima B."/>
            <person name="Sanchez-Garcia M."/>
            <person name="Sanchez-Ramirez S."/>
            <person name="Szollosi G.J."/>
            <person name="Szarkandi J.G."/>
            <person name="Papp V."/>
            <person name="Albert L."/>
            <person name="Andreopoulos W."/>
            <person name="Angelini C."/>
            <person name="Antonin V."/>
            <person name="Barry K.W."/>
            <person name="Bougher N.L."/>
            <person name="Buchanan P."/>
            <person name="Buyck B."/>
            <person name="Bense V."/>
            <person name="Catcheside P."/>
            <person name="Chovatia M."/>
            <person name="Cooper J."/>
            <person name="Damon W."/>
            <person name="Desjardin D."/>
            <person name="Finy P."/>
            <person name="Geml J."/>
            <person name="Haridas S."/>
            <person name="Hughes K."/>
            <person name="Justo A."/>
            <person name="Karasinski D."/>
            <person name="Kautmanova I."/>
            <person name="Kiss B."/>
            <person name="Kocsube S."/>
            <person name="Kotiranta H."/>
            <person name="LaButti K.M."/>
            <person name="Lechner B.E."/>
            <person name="Liimatainen K."/>
            <person name="Lipzen A."/>
            <person name="Lukacs Z."/>
            <person name="Mihaltcheva S."/>
            <person name="Morgado L.N."/>
            <person name="Niskanen T."/>
            <person name="Noordeloos M.E."/>
            <person name="Ohm R.A."/>
            <person name="Ortiz-Santana B."/>
            <person name="Ovrebo C."/>
            <person name="Racz N."/>
            <person name="Riley R."/>
            <person name="Savchenko A."/>
            <person name="Shiryaev A."/>
            <person name="Soop K."/>
            <person name="Spirin V."/>
            <person name="Szebenyi C."/>
            <person name="Tomsovsky M."/>
            <person name="Tulloss R.E."/>
            <person name="Uehling J."/>
            <person name="Grigoriev I.V."/>
            <person name="Vagvolgyi C."/>
            <person name="Papp T."/>
            <person name="Martin F.M."/>
            <person name="Miettinen O."/>
            <person name="Hibbett D.S."/>
            <person name="Nagy L.G."/>
        </authorList>
    </citation>
    <scope>NUCLEOTIDE SEQUENCE [LARGE SCALE GENOMIC DNA]</scope>
    <source>
        <strain evidence="1 2">CBS 309.79</strain>
    </source>
</reference>
<dbReference type="Proteomes" id="UP000305067">
    <property type="component" value="Unassembled WGS sequence"/>
</dbReference>